<protein>
    <submittedName>
        <fullName evidence="3">DUF835 domain-containing protein</fullName>
    </submittedName>
</protein>
<keyword evidence="1" id="KW-0812">Transmembrane</keyword>
<feature type="transmembrane region" description="Helical" evidence="1">
    <location>
        <begin position="39"/>
        <end position="62"/>
    </location>
</feature>
<proteinExistence type="predicted"/>
<feature type="domain" description="DUF835" evidence="2">
    <location>
        <begin position="146"/>
        <end position="267"/>
    </location>
</feature>
<evidence type="ECO:0000256" key="1">
    <source>
        <dbReference type="SAM" id="Phobius"/>
    </source>
</evidence>
<dbReference type="Proteomes" id="UP001056425">
    <property type="component" value="Chromosome"/>
</dbReference>
<organism evidence="3 4">
    <name type="scientific">Thermococcus argininiproducens</name>
    <dbReference type="NCBI Taxonomy" id="2866384"/>
    <lineage>
        <taxon>Archaea</taxon>
        <taxon>Methanobacteriati</taxon>
        <taxon>Methanobacteriota</taxon>
        <taxon>Thermococci</taxon>
        <taxon>Thermococcales</taxon>
        <taxon>Thermococcaceae</taxon>
        <taxon>Thermococcus</taxon>
    </lineage>
</organism>
<feature type="transmembrane region" description="Helical" evidence="1">
    <location>
        <begin position="82"/>
        <end position="100"/>
    </location>
</feature>
<keyword evidence="4" id="KW-1185">Reference proteome</keyword>
<keyword evidence="1" id="KW-1133">Transmembrane helix</keyword>
<dbReference type="GeneID" id="72777694"/>
<dbReference type="InterPro" id="IPR008553">
    <property type="entry name" value="DUF835"/>
</dbReference>
<evidence type="ECO:0000313" key="3">
    <source>
        <dbReference type="EMBL" id="USH00796.1"/>
    </source>
</evidence>
<dbReference type="EMBL" id="CP080572">
    <property type="protein sequence ID" value="USH00796.1"/>
    <property type="molecule type" value="Genomic_DNA"/>
</dbReference>
<sequence length="279" mass="31829">MSDLIGAINAVGNLILRFIIVILAFLVRKELKKRDLSILRFYDLLVISFIVYAISKIFFLPLNLDRAGLLDINEKTARTLNSIANFLINIFGILLVYAWIKLFKGLTQRYRLIPIVQPFPGELAKTLPPGVYITKHSGELCDECKTLLQGRKAIIITRRKPEDLKSKLGAEIPILWLAKVEAPGVVYPHNLERLAHELISFMKSEKGPKSIMIDGFEYLMIENGFEPVFKFLTSLKDYAILTDTVIIVPIKKEALEGRKYALLLREFRKLEELEAAQIE</sequence>
<evidence type="ECO:0000313" key="4">
    <source>
        <dbReference type="Proteomes" id="UP001056425"/>
    </source>
</evidence>
<dbReference type="KEGG" id="thei:K1720_05070"/>
<dbReference type="RefSeq" id="WP_251950407.1">
    <property type="nucleotide sequence ID" value="NZ_CP080572.1"/>
</dbReference>
<feature type="transmembrane region" description="Helical" evidence="1">
    <location>
        <begin position="6"/>
        <end position="27"/>
    </location>
</feature>
<gene>
    <name evidence="3" type="ORF">K1720_05070</name>
</gene>
<accession>A0A9E7MBF3</accession>
<dbReference type="AlphaFoldDB" id="A0A9E7MBF3"/>
<evidence type="ECO:0000259" key="2">
    <source>
        <dbReference type="Pfam" id="PF05763"/>
    </source>
</evidence>
<name>A0A9E7MBF3_9EURY</name>
<reference evidence="3 4" key="1">
    <citation type="submission" date="2021-08" db="EMBL/GenBank/DDBJ databases">
        <title>Thermococcus onnuriiensis IOH2.</title>
        <authorList>
            <person name="Park Y.-J."/>
        </authorList>
    </citation>
    <scope>NUCLEOTIDE SEQUENCE [LARGE SCALE GENOMIC DNA]</scope>
    <source>
        <strain evidence="3 4">IOH2</strain>
    </source>
</reference>
<keyword evidence="1" id="KW-0472">Membrane</keyword>
<dbReference type="Pfam" id="PF05763">
    <property type="entry name" value="DUF835"/>
    <property type="match status" value="1"/>
</dbReference>